<comment type="caution">
    <text evidence="1">The sequence shown here is derived from an EMBL/GenBank/DDBJ whole genome shotgun (WGS) entry which is preliminary data.</text>
</comment>
<evidence type="ECO:0000313" key="2">
    <source>
        <dbReference type="Proteomes" id="UP001501772"/>
    </source>
</evidence>
<gene>
    <name evidence="1" type="ORF">GCM10022289_03570</name>
</gene>
<dbReference type="Gene3D" id="3.40.50.150">
    <property type="entry name" value="Vaccinia Virus protein VP39"/>
    <property type="match status" value="1"/>
</dbReference>
<name>A0ABP8B3U3_9SPHI</name>
<accession>A0ABP8B3U3</accession>
<reference evidence="2" key="1">
    <citation type="journal article" date="2019" name="Int. J. Syst. Evol. Microbiol.">
        <title>The Global Catalogue of Microorganisms (GCM) 10K type strain sequencing project: providing services to taxonomists for standard genome sequencing and annotation.</title>
        <authorList>
            <consortium name="The Broad Institute Genomics Platform"/>
            <consortium name="The Broad Institute Genome Sequencing Center for Infectious Disease"/>
            <person name="Wu L."/>
            <person name="Ma J."/>
        </authorList>
    </citation>
    <scope>NUCLEOTIDE SEQUENCE [LARGE SCALE GENOMIC DNA]</scope>
    <source>
        <strain evidence="2">JCM 17626</strain>
    </source>
</reference>
<keyword evidence="2" id="KW-1185">Reference proteome</keyword>
<dbReference type="InterPro" id="IPR029063">
    <property type="entry name" value="SAM-dependent_MTases_sf"/>
</dbReference>
<evidence type="ECO:0008006" key="3">
    <source>
        <dbReference type="Google" id="ProtNLM"/>
    </source>
</evidence>
<dbReference type="Pfam" id="PF13489">
    <property type="entry name" value="Methyltransf_23"/>
    <property type="match status" value="1"/>
</dbReference>
<dbReference type="EMBL" id="BAABBY010000001">
    <property type="protein sequence ID" value="GAA4197007.1"/>
    <property type="molecule type" value="Genomic_DNA"/>
</dbReference>
<dbReference type="RefSeq" id="WP_344848884.1">
    <property type="nucleotide sequence ID" value="NZ_BAABBY010000001.1"/>
</dbReference>
<protein>
    <recommendedName>
        <fullName evidence="3">Methyltransferase family protein</fullName>
    </recommendedName>
</protein>
<proteinExistence type="predicted"/>
<sequence>MPLYVQYGCGFSAPNTWKNYDASPTLRFERTWLIGKFYKKNIQPFPENVLYGDIVKGLPEQENTCDGIYCSHVLEHLSYQDFQSALKNTYHILKPGRIFRCVVPDLKFAIAKYLEDYNSVENPASEFMRRTLLGKEKRSKGLTGVIKDYAGNSKHLWMWDEKSLVSELEKSGFKNCRICFFNDSKDEHFKFVEEANRFNEAVAIECTK</sequence>
<organism evidence="1 2">
    <name type="scientific">Pedobacter jeongneungensis</name>
    <dbReference type="NCBI Taxonomy" id="947309"/>
    <lineage>
        <taxon>Bacteria</taxon>
        <taxon>Pseudomonadati</taxon>
        <taxon>Bacteroidota</taxon>
        <taxon>Sphingobacteriia</taxon>
        <taxon>Sphingobacteriales</taxon>
        <taxon>Sphingobacteriaceae</taxon>
        <taxon>Pedobacter</taxon>
    </lineage>
</organism>
<dbReference type="CDD" id="cd02440">
    <property type="entry name" value="AdoMet_MTases"/>
    <property type="match status" value="1"/>
</dbReference>
<dbReference type="SUPFAM" id="SSF53335">
    <property type="entry name" value="S-adenosyl-L-methionine-dependent methyltransferases"/>
    <property type="match status" value="1"/>
</dbReference>
<dbReference type="Proteomes" id="UP001501772">
    <property type="component" value="Unassembled WGS sequence"/>
</dbReference>
<evidence type="ECO:0000313" key="1">
    <source>
        <dbReference type="EMBL" id="GAA4197007.1"/>
    </source>
</evidence>